<comment type="pathway">
    <text evidence="7">Cell wall biogenesis; peptidoglycan biosynthesis.</text>
</comment>
<accession>A0A1G1XTM8</accession>
<protein>
    <recommendedName>
        <fullName evidence="7 8">Phospho-N-acetylmuramoyl-pentapeptide-transferase</fullName>
        <ecNumber evidence="7 8">2.7.8.13</ecNumber>
    </recommendedName>
    <alternativeName>
        <fullName evidence="7">UDP-MurNAc-pentapeptide phosphotransferase</fullName>
    </alternativeName>
</protein>
<feature type="transmembrane region" description="Helical" evidence="7">
    <location>
        <begin position="224"/>
        <end position="241"/>
    </location>
</feature>
<reference evidence="10 11" key="1">
    <citation type="journal article" date="2016" name="Nat. Commun.">
        <title>Thousands of microbial genomes shed light on interconnected biogeochemical processes in an aquifer system.</title>
        <authorList>
            <person name="Anantharaman K."/>
            <person name="Brown C.T."/>
            <person name="Hug L.A."/>
            <person name="Sharon I."/>
            <person name="Castelle C.J."/>
            <person name="Probst A.J."/>
            <person name="Thomas B.C."/>
            <person name="Singh A."/>
            <person name="Wilkins M.J."/>
            <person name="Karaoz U."/>
            <person name="Brodie E.L."/>
            <person name="Williams K.H."/>
            <person name="Hubbard S.S."/>
            <person name="Banfield J.F."/>
        </authorList>
    </citation>
    <scope>NUCLEOTIDE SEQUENCE [LARGE SCALE GENOMIC DNA]</scope>
</reference>
<dbReference type="PROSITE" id="PS01348">
    <property type="entry name" value="MRAY_2"/>
    <property type="match status" value="1"/>
</dbReference>
<gene>
    <name evidence="7" type="primary">mraY</name>
    <name evidence="10" type="ORF">A2729_04550</name>
</gene>
<evidence type="ECO:0000256" key="6">
    <source>
        <dbReference type="ARBA" id="ARBA00023136"/>
    </source>
</evidence>
<dbReference type="GO" id="GO:0009252">
    <property type="term" value="P:peptidoglycan biosynthetic process"/>
    <property type="evidence" value="ECO:0007669"/>
    <property type="project" value="UniProtKB-UniRule"/>
</dbReference>
<dbReference type="GO" id="GO:0046872">
    <property type="term" value="F:metal ion binding"/>
    <property type="evidence" value="ECO:0007669"/>
    <property type="project" value="UniProtKB-KW"/>
</dbReference>
<keyword evidence="7" id="KW-0133">Cell shape</keyword>
<dbReference type="GO" id="GO:0008963">
    <property type="term" value="F:phospho-N-acetylmuramoyl-pentapeptide-transferase activity"/>
    <property type="evidence" value="ECO:0007669"/>
    <property type="project" value="UniProtKB-UniRule"/>
</dbReference>
<feature type="transmembrane region" description="Helical" evidence="7">
    <location>
        <begin position="141"/>
        <end position="166"/>
    </location>
</feature>
<feature type="binding site" evidence="9">
    <location>
        <position position="192"/>
    </location>
    <ligand>
        <name>Mg(2+)</name>
        <dbReference type="ChEBI" id="CHEBI:18420"/>
    </ligand>
</feature>
<evidence type="ECO:0000256" key="3">
    <source>
        <dbReference type="ARBA" id="ARBA00022679"/>
    </source>
</evidence>
<comment type="catalytic activity">
    <reaction evidence="7">
        <text>UDP-N-acetyl-alpha-D-muramoyl-L-alanyl-gamma-D-glutamyl-meso-2,6-diaminopimeloyl-D-alanyl-D-alanine + di-trans,octa-cis-undecaprenyl phosphate = di-trans,octa-cis-undecaprenyl diphospho-N-acetyl-alpha-D-muramoyl-L-alanyl-D-glutamyl-meso-2,6-diaminopimeloyl-D-alanyl-D-alanine + UMP</text>
        <dbReference type="Rhea" id="RHEA:28386"/>
        <dbReference type="ChEBI" id="CHEBI:57865"/>
        <dbReference type="ChEBI" id="CHEBI:60392"/>
        <dbReference type="ChEBI" id="CHEBI:61386"/>
        <dbReference type="ChEBI" id="CHEBI:61387"/>
        <dbReference type="EC" id="2.7.8.13"/>
    </reaction>
</comment>
<dbReference type="GO" id="GO:0051992">
    <property type="term" value="F:UDP-N-acetylmuramoyl-L-alanyl-D-glutamyl-meso-2,6-diaminopimelyl-D-alanyl-D-alanine:undecaprenyl-phosphate transferase activity"/>
    <property type="evidence" value="ECO:0007669"/>
    <property type="project" value="RHEA"/>
</dbReference>
<evidence type="ECO:0000256" key="9">
    <source>
        <dbReference type="PIRSR" id="PIRSR600715-1"/>
    </source>
</evidence>
<organism evidence="10 11">
    <name type="scientific">Candidatus Buchananbacteria bacterium RIFCSPHIGHO2_01_FULL_39_14</name>
    <dbReference type="NCBI Taxonomy" id="1797532"/>
    <lineage>
        <taxon>Bacteria</taxon>
        <taxon>Candidatus Buchananiibacteriota</taxon>
    </lineage>
</organism>
<dbReference type="CDD" id="cd06852">
    <property type="entry name" value="GT_MraY"/>
    <property type="match status" value="1"/>
</dbReference>
<dbReference type="NCBIfam" id="TIGR00445">
    <property type="entry name" value="mraY"/>
    <property type="match status" value="1"/>
</dbReference>
<keyword evidence="4 7" id="KW-0812">Transmembrane</keyword>
<evidence type="ECO:0000313" key="11">
    <source>
        <dbReference type="Proteomes" id="UP000178930"/>
    </source>
</evidence>
<keyword evidence="7" id="KW-1003">Cell membrane</keyword>
<dbReference type="Pfam" id="PF00953">
    <property type="entry name" value="Glycos_transf_4"/>
    <property type="match status" value="1"/>
</dbReference>
<feature type="transmembrane region" description="Helical" evidence="7">
    <location>
        <begin position="172"/>
        <end position="193"/>
    </location>
</feature>
<comment type="function">
    <text evidence="7">Catalyzes the initial step of the lipid cycle reactions in the biosynthesis of the cell wall peptidoglycan: transfers peptidoglycan precursor phospho-MurNAc-pentapeptide from UDP-MurNAc-pentapeptide onto the lipid carrier undecaprenyl phosphate, yielding undecaprenyl-pyrophosphoryl-MurNAc-pentapeptide, known as lipid I.</text>
</comment>
<feature type="transmembrane region" description="Helical" evidence="7">
    <location>
        <begin position="62"/>
        <end position="82"/>
    </location>
</feature>
<keyword evidence="6 7" id="KW-0472">Membrane</keyword>
<evidence type="ECO:0000256" key="2">
    <source>
        <dbReference type="ARBA" id="ARBA00005583"/>
    </source>
</evidence>
<keyword evidence="7 9" id="KW-0479">Metal-binding</keyword>
<dbReference type="EMBL" id="MHIB01000037">
    <property type="protein sequence ID" value="OGY43413.1"/>
    <property type="molecule type" value="Genomic_DNA"/>
</dbReference>
<dbReference type="InterPro" id="IPR000715">
    <property type="entry name" value="Glycosyl_transferase_4"/>
</dbReference>
<dbReference type="InterPro" id="IPR003524">
    <property type="entry name" value="PNAcMuramoyl-5peptid_Trfase"/>
</dbReference>
<dbReference type="GO" id="GO:0005886">
    <property type="term" value="C:plasma membrane"/>
    <property type="evidence" value="ECO:0007669"/>
    <property type="project" value="UniProtKB-SubCell"/>
</dbReference>
<dbReference type="UniPathway" id="UPA00219"/>
<dbReference type="HAMAP" id="MF_00038">
    <property type="entry name" value="MraY"/>
    <property type="match status" value="1"/>
</dbReference>
<dbReference type="STRING" id="1797532.A2729_04550"/>
<feature type="transmembrane region" description="Helical" evidence="7">
    <location>
        <begin position="6"/>
        <end position="33"/>
    </location>
</feature>
<dbReference type="GO" id="GO:0071555">
    <property type="term" value="P:cell wall organization"/>
    <property type="evidence" value="ECO:0007669"/>
    <property type="project" value="UniProtKB-KW"/>
</dbReference>
<dbReference type="GO" id="GO:0008360">
    <property type="term" value="P:regulation of cell shape"/>
    <property type="evidence" value="ECO:0007669"/>
    <property type="project" value="UniProtKB-KW"/>
</dbReference>
<feature type="transmembrane region" description="Helical" evidence="7">
    <location>
        <begin position="200"/>
        <end position="218"/>
    </location>
</feature>
<comment type="similarity">
    <text evidence="2 7">Belongs to the glycosyltransferase 4 family. MraY subfamily.</text>
</comment>
<proteinExistence type="inferred from homology"/>
<evidence type="ECO:0000256" key="8">
    <source>
        <dbReference type="NCBIfam" id="TIGR00445"/>
    </source>
</evidence>
<feature type="transmembrane region" description="Helical" evidence="7">
    <location>
        <begin position="323"/>
        <end position="344"/>
    </location>
</feature>
<keyword evidence="5 7" id="KW-1133">Transmembrane helix</keyword>
<comment type="subcellular location">
    <subcellularLocation>
        <location evidence="7">Cell membrane</location>
        <topology evidence="7">Multi-pass membrane protein</topology>
    </subcellularLocation>
    <subcellularLocation>
        <location evidence="1">Membrane</location>
        <topology evidence="1">Multi-pass membrane protein</topology>
    </subcellularLocation>
</comment>
<evidence type="ECO:0000256" key="5">
    <source>
        <dbReference type="ARBA" id="ARBA00022989"/>
    </source>
</evidence>
<feature type="binding site" evidence="9">
    <location>
        <position position="252"/>
    </location>
    <ligand>
        <name>Mg(2+)</name>
        <dbReference type="ChEBI" id="CHEBI:18420"/>
    </ligand>
</feature>
<keyword evidence="7 9" id="KW-0460">Magnesium</keyword>
<dbReference type="Proteomes" id="UP000178930">
    <property type="component" value="Unassembled WGS sequence"/>
</dbReference>
<evidence type="ECO:0000256" key="7">
    <source>
        <dbReference type="HAMAP-Rule" id="MF_00038"/>
    </source>
</evidence>
<keyword evidence="3 7" id="KW-0808">Transferase</keyword>
<dbReference type="Pfam" id="PF10555">
    <property type="entry name" value="MraY_sig1"/>
    <property type="match status" value="1"/>
</dbReference>
<name>A0A1G1XTM8_9BACT</name>
<dbReference type="GO" id="GO:0051301">
    <property type="term" value="P:cell division"/>
    <property type="evidence" value="ECO:0007669"/>
    <property type="project" value="UniProtKB-KW"/>
</dbReference>
<keyword evidence="7" id="KW-0132">Cell division</keyword>
<dbReference type="PANTHER" id="PTHR22926">
    <property type="entry name" value="PHOSPHO-N-ACETYLMURAMOYL-PENTAPEPTIDE-TRANSFERASE"/>
    <property type="match status" value="1"/>
</dbReference>
<dbReference type="PANTHER" id="PTHR22926:SF5">
    <property type="entry name" value="PHOSPHO-N-ACETYLMURAMOYL-PENTAPEPTIDE-TRANSFERASE HOMOLOG"/>
    <property type="match status" value="1"/>
</dbReference>
<evidence type="ECO:0000256" key="1">
    <source>
        <dbReference type="ARBA" id="ARBA00004141"/>
    </source>
</evidence>
<comment type="caution">
    <text evidence="10">The sequence shown here is derived from an EMBL/GenBank/DDBJ whole genome shotgun (WGS) entry which is preliminary data.</text>
</comment>
<feature type="transmembrane region" description="Helical" evidence="7">
    <location>
        <begin position="102"/>
        <end position="121"/>
    </location>
</feature>
<keyword evidence="7" id="KW-0961">Cell wall biogenesis/degradation</keyword>
<keyword evidence="7" id="KW-0573">Peptidoglycan synthesis</keyword>
<sequence length="347" mass="38532">MATNFFIIKIFLLTTVSFILTLIWTPFLTHLLYKFRLGKGIRDEKVAPIFAMIHKKKAGTPTMGGVLVWGTTLFLIISIFYLSKIFDGIFSGLNFLSRSETLLPLGALIASAIVGLIDDLFDIWRMGKDGGGLRMRHRFMIYGLIAGVGAWWFFYKLGWTILYVPFFGYLDIGLWYIPFFIFIIIGTAHAVNLTDGLDGLAGGTLLAAFSTYGAIAFALGRYDLATFCGVIAGALLAFLWFNINPARFFMGDTGSMSLGVTLGIIAMLTNAALLLPIIGFIFVVETVSVLIQMFWKKVFGHKLFLSSPLHHHLEAIGWPEPKIVMRFWVIAAVSSIIGLILFLVDKV</sequence>
<dbReference type="InterPro" id="IPR018480">
    <property type="entry name" value="PNAcMuramoyl-5peptid_Trfase_CS"/>
</dbReference>
<comment type="cofactor">
    <cofactor evidence="7 9">
        <name>Mg(2+)</name>
        <dbReference type="ChEBI" id="CHEBI:18420"/>
    </cofactor>
</comment>
<dbReference type="AlphaFoldDB" id="A0A1G1XTM8"/>
<evidence type="ECO:0000313" key="10">
    <source>
        <dbReference type="EMBL" id="OGY43413.1"/>
    </source>
</evidence>
<dbReference type="EC" id="2.7.8.13" evidence="7 8"/>
<keyword evidence="7" id="KW-0131">Cell cycle</keyword>
<evidence type="ECO:0000256" key="4">
    <source>
        <dbReference type="ARBA" id="ARBA00022692"/>
    </source>
</evidence>